<dbReference type="InterPro" id="IPR045270">
    <property type="entry name" value="STKc_AGC"/>
</dbReference>
<dbReference type="SMART" id="SM00220">
    <property type="entry name" value="S_TKc"/>
    <property type="match status" value="1"/>
</dbReference>
<dbReference type="CDD" id="cd05123">
    <property type="entry name" value="STKc_AGC"/>
    <property type="match status" value="1"/>
</dbReference>
<dbReference type="InterPro" id="IPR000719">
    <property type="entry name" value="Prot_kinase_dom"/>
</dbReference>
<proteinExistence type="inferred from homology"/>
<keyword evidence="1 7" id="KW-0723">Serine/threonine-protein kinase</keyword>
<protein>
    <submittedName>
        <fullName evidence="9">AGC protein kinase</fullName>
    </submittedName>
</protein>
<dbReference type="FunCoup" id="A0A1S0TND6">
    <property type="interactions" value="5"/>
</dbReference>
<sequence>MMGIPYSENTPSLSSYPERSNYMTAALETLTEEEKKGLTARLLSRSLSKLSLISVQTLTQQLYDRINDSIASLVHIQYFERRRHVDPSEKAIDAPVKVFCGRNIQTRKIGRSSLRKSVWPVPWLKAIFLPEFLNNSRITEKDFSILNCIGKGTFSKVYRVCLKLDRNFLFAMKKQSKSIILAINAIQQVKEEASIHKSLSDNVFIAKCYASWQSRTHLFTLLQYAMGYGNLFTLWRDYGPFAVDTLRIYGAEIAFALDYIHKNNVIYRDLKMENIVLDLDGHIQIVDFGFSKKLADGERTRTVCGTLQYMAPEIAREKFYGREVDWWSYGVLLHILNTNSYPFPNCDVISHIELRYDSYNTPCCEPMLSDLFSKLLSVNMERRIYTFAQVKCHPFFETVNWDDVALKKLVPFAYMEKLRRCPSCNSLYDKSASDFSSTDVEENWAAFEERYEFNNDDYFRDQM</sequence>
<dbReference type="AlphaFoldDB" id="A0A1S0TND6"/>
<dbReference type="OMA" id="FPYEMPR"/>
<feature type="binding site" evidence="6">
    <location>
        <position position="173"/>
    </location>
    <ligand>
        <name>ATP</name>
        <dbReference type="ChEBI" id="CHEBI:30616"/>
    </ligand>
</feature>
<dbReference type="PROSITE" id="PS00108">
    <property type="entry name" value="PROTEIN_KINASE_ST"/>
    <property type="match status" value="1"/>
</dbReference>
<dbReference type="PANTHER" id="PTHR24355:SF1">
    <property type="entry name" value="RIBOSOMAL PROTEIN S6 KINASE-RELATED PROTEIN"/>
    <property type="match status" value="1"/>
</dbReference>
<gene>
    <name evidence="9" type="ORF">LOAG_11534</name>
</gene>
<comment type="similarity">
    <text evidence="7">Belongs to the protein kinase superfamily.</text>
</comment>
<keyword evidence="3 6" id="KW-0547">Nucleotide-binding</keyword>
<dbReference type="InParanoid" id="A0A1S0TND6"/>
<dbReference type="EMBL" id="JH712180">
    <property type="protein sequence ID" value="EFO16969.2"/>
    <property type="molecule type" value="Genomic_DNA"/>
</dbReference>
<dbReference type="RefSeq" id="XP_020301481.1">
    <property type="nucleotide sequence ID" value="XM_020448368.1"/>
</dbReference>
<evidence type="ECO:0000256" key="7">
    <source>
        <dbReference type="RuleBase" id="RU000304"/>
    </source>
</evidence>
<dbReference type="Gene3D" id="1.10.510.10">
    <property type="entry name" value="Transferase(Phosphotransferase) domain 1"/>
    <property type="match status" value="1"/>
</dbReference>
<evidence type="ECO:0000259" key="8">
    <source>
        <dbReference type="PROSITE" id="PS50011"/>
    </source>
</evidence>
<evidence type="ECO:0000256" key="1">
    <source>
        <dbReference type="ARBA" id="ARBA00022527"/>
    </source>
</evidence>
<dbReference type="SUPFAM" id="SSF56112">
    <property type="entry name" value="Protein kinase-like (PK-like)"/>
    <property type="match status" value="1"/>
</dbReference>
<evidence type="ECO:0000313" key="9">
    <source>
        <dbReference type="EMBL" id="EFO16969.2"/>
    </source>
</evidence>
<reference evidence="9" key="1">
    <citation type="submission" date="2012-04" db="EMBL/GenBank/DDBJ databases">
        <title>The Genome Sequence of Loa loa.</title>
        <authorList>
            <consortium name="The Broad Institute Genome Sequencing Platform"/>
            <consortium name="Broad Institute Genome Sequencing Center for Infectious Disease"/>
            <person name="Nutman T.B."/>
            <person name="Fink D.L."/>
            <person name="Russ C."/>
            <person name="Young S."/>
            <person name="Zeng Q."/>
            <person name="Gargeya S."/>
            <person name="Alvarado L."/>
            <person name="Berlin A."/>
            <person name="Chapman S.B."/>
            <person name="Chen Z."/>
            <person name="Freedman E."/>
            <person name="Gellesch M."/>
            <person name="Goldberg J."/>
            <person name="Griggs A."/>
            <person name="Gujja S."/>
            <person name="Heilman E.R."/>
            <person name="Heiman D."/>
            <person name="Howarth C."/>
            <person name="Mehta T."/>
            <person name="Neiman D."/>
            <person name="Pearson M."/>
            <person name="Roberts A."/>
            <person name="Saif S."/>
            <person name="Shea T."/>
            <person name="Shenoy N."/>
            <person name="Sisk P."/>
            <person name="Stolte C."/>
            <person name="Sykes S."/>
            <person name="White J."/>
            <person name="Yandava C."/>
            <person name="Haas B."/>
            <person name="Henn M.R."/>
            <person name="Nusbaum C."/>
            <person name="Birren B."/>
        </authorList>
    </citation>
    <scope>NUCLEOTIDE SEQUENCE [LARGE SCALE GENOMIC DNA]</scope>
</reference>
<dbReference type="Gene3D" id="3.30.200.20">
    <property type="entry name" value="Phosphorylase Kinase, domain 1"/>
    <property type="match status" value="1"/>
</dbReference>
<dbReference type="InterPro" id="IPR017441">
    <property type="entry name" value="Protein_kinase_ATP_BS"/>
</dbReference>
<evidence type="ECO:0000256" key="4">
    <source>
        <dbReference type="ARBA" id="ARBA00022777"/>
    </source>
</evidence>
<dbReference type="GO" id="GO:0005524">
    <property type="term" value="F:ATP binding"/>
    <property type="evidence" value="ECO:0007669"/>
    <property type="project" value="UniProtKB-UniRule"/>
</dbReference>
<dbReference type="CTD" id="9948991"/>
<dbReference type="PROSITE" id="PS00107">
    <property type="entry name" value="PROTEIN_KINASE_ATP"/>
    <property type="match status" value="1"/>
</dbReference>
<evidence type="ECO:0000256" key="5">
    <source>
        <dbReference type="ARBA" id="ARBA00022840"/>
    </source>
</evidence>
<keyword evidence="5 6" id="KW-0067">ATP-binding</keyword>
<dbReference type="OrthoDB" id="3205605at2759"/>
<name>A0A1S0TND6_LOALO</name>
<evidence type="ECO:0000256" key="6">
    <source>
        <dbReference type="PROSITE-ProRule" id="PRU10141"/>
    </source>
</evidence>
<dbReference type="InterPro" id="IPR011009">
    <property type="entry name" value="Kinase-like_dom_sf"/>
</dbReference>
<keyword evidence="4 9" id="KW-0418">Kinase</keyword>
<keyword evidence="2" id="KW-0808">Transferase</keyword>
<dbReference type="GO" id="GO:0004674">
    <property type="term" value="F:protein serine/threonine kinase activity"/>
    <property type="evidence" value="ECO:0007669"/>
    <property type="project" value="UniProtKB-KW"/>
</dbReference>
<dbReference type="PANTHER" id="PTHR24355">
    <property type="entry name" value="G PROTEIN-COUPLED RECEPTOR KINASE/RIBOSOMAL PROTEIN S6 KINASE"/>
    <property type="match status" value="1"/>
</dbReference>
<accession>A0A1S0TND6</accession>
<dbReference type="KEGG" id="loa:LOAG_11534"/>
<organism evidence="9">
    <name type="scientific">Loa loa</name>
    <name type="common">Eye worm</name>
    <name type="synonym">Filaria loa</name>
    <dbReference type="NCBI Taxonomy" id="7209"/>
    <lineage>
        <taxon>Eukaryota</taxon>
        <taxon>Metazoa</taxon>
        <taxon>Ecdysozoa</taxon>
        <taxon>Nematoda</taxon>
        <taxon>Chromadorea</taxon>
        <taxon>Rhabditida</taxon>
        <taxon>Spirurina</taxon>
        <taxon>Spiruromorpha</taxon>
        <taxon>Filarioidea</taxon>
        <taxon>Onchocercidae</taxon>
        <taxon>Loa</taxon>
    </lineage>
</organism>
<evidence type="ECO:0000256" key="3">
    <source>
        <dbReference type="ARBA" id="ARBA00022741"/>
    </source>
</evidence>
<evidence type="ECO:0000256" key="2">
    <source>
        <dbReference type="ARBA" id="ARBA00022679"/>
    </source>
</evidence>
<dbReference type="PROSITE" id="PS50011">
    <property type="entry name" value="PROTEIN_KINASE_DOM"/>
    <property type="match status" value="1"/>
</dbReference>
<feature type="domain" description="Protein kinase" evidence="8">
    <location>
        <begin position="143"/>
        <end position="396"/>
    </location>
</feature>
<dbReference type="InterPro" id="IPR008271">
    <property type="entry name" value="Ser/Thr_kinase_AS"/>
</dbReference>
<dbReference type="Pfam" id="PF00069">
    <property type="entry name" value="Pkinase"/>
    <property type="match status" value="1"/>
</dbReference>
<dbReference type="GeneID" id="9948991"/>